<evidence type="ECO:0000313" key="3">
    <source>
        <dbReference type="Proteomes" id="UP001287286"/>
    </source>
</evidence>
<feature type="compositionally biased region" description="Basic and acidic residues" evidence="1">
    <location>
        <begin position="8"/>
        <end position="34"/>
    </location>
</feature>
<comment type="caution">
    <text evidence="2">The sequence shown here is derived from an EMBL/GenBank/DDBJ whole genome shotgun (WGS) entry which is preliminary data.</text>
</comment>
<organism evidence="2 3">
    <name type="scientific">Purpureocillium lilacinum</name>
    <name type="common">Paecilomyces lilacinus</name>
    <dbReference type="NCBI Taxonomy" id="33203"/>
    <lineage>
        <taxon>Eukaryota</taxon>
        <taxon>Fungi</taxon>
        <taxon>Dikarya</taxon>
        <taxon>Ascomycota</taxon>
        <taxon>Pezizomycotina</taxon>
        <taxon>Sordariomycetes</taxon>
        <taxon>Hypocreomycetidae</taxon>
        <taxon>Hypocreales</taxon>
        <taxon>Ophiocordycipitaceae</taxon>
        <taxon>Purpureocillium</taxon>
    </lineage>
</organism>
<evidence type="ECO:0000313" key="2">
    <source>
        <dbReference type="EMBL" id="KAK4073059.1"/>
    </source>
</evidence>
<accession>A0ABR0BEW4</accession>
<gene>
    <name evidence="2" type="ORF">Purlil1_13161</name>
</gene>
<evidence type="ECO:0000256" key="1">
    <source>
        <dbReference type="SAM" id="MobiDB-lite"/>
    </source>
</evidence>
<sequence length="102" mass="10771">MSTYQIDENDKPVTTHVDMGEIMRPKTSFDDKTTNTDTATDTDRQTDGMVVAKQTGGSRPGVATSGNSTPSATQPVSTRLSAAKLTCEGQAIFKEGATTAKL</sequence>
<feature type="region of interest" description="Disordered" evidence="1">
    <location>
        <begin position="1"/>
        <end position="76"/>
    </location>
</feature>
<proteinExistence type="predicted"/>
<keyword evidence="3" id="KW-1185">Reference proteome</keyword>
<reference evidence="2 3" key="1">
    <citation type="journal article" date="2024" name="Microbiol. Resour. Announc.">
        <title>Genome annotations for the ascomycete fungi Trichoderma harzianum, Trichoderma aggressivum, and Purpureocillium lilacinum.</title>
        <authorList>
            <person name="Beijen E.P.W."/>
            <person name="Ohm R.A."/>
        </authorList>
    </citation>
    <scope>NUCLEOTIDE SEQUENCE [LARGE SCALE GENOMIC DNA]</scope>
    <source>
        <strain evidence="2 3">CBS 150709</strain>
    </source>
</reference>
<name>A0ABR0BEW4_PURLI</name>
<feature type="compositionally biased region" description="Polar residues" evidence="1">
    <location>
        <begin position="64"/>
        <end position="76"/>
    </location>
</feature>
<protein>
    <submittedName>
        <fullName evidence="2">Uncharacterized protein</fullName>
    </submittedName>
</protein>
<dbReference type="EMBL" id="JAWRVI010000174">
    <property type="protein sequence ID" value="KAK4073059.1"/>
    <property type="molecule type" value="Genomic_DNA"/>
</dbReference>
<dbReference type="Proteomes" id="UP001287286">
    <property type="component" value="Unassembled WGS sequence"/>
</dbReference>